<feature type="compositionally biased region" description="Gly residues" evidence="2">
    <location>
        <begin position="9"/>
        <end position="20"/>
    </location>
</feature>
<dbReference type="Proteomes" id="UP001165136">
    <property type="component" value="Unassembled WGS sequence"/>
</dbReference>
<keyword evidence="1" id="KW-0732">Signal</keyword>
<dbReference type="Pfam" id="PF11611">
    <property type="entry name" value="DUF4352"/>
    <property type="match status" value="1"/>
</dbReference>
<dbReference type="Gene3D" id="2.60.40.1240">
    <property type="match status" value="2"/>
</dbReference>
<name>A0A9W6QXM6_9PSEU</name>
<keyword evidence="5" id="KW-1185">Reference proteome</keyword>
<accession>A0A9W6QXM6</accession>
<feature type="region of interest" description="Disordered" evidence="2">
    <location>
        <begin position="151"/>
        <end position="182"/>
    </location>
</feature>
<dbReference type="InterPro" id="IPR029051">
    <property type="entry name" value="DUF4352"/>
</dbReference>
<comment type="caution">
    <text evidence="4">The sequence shown here is derived from an EMBL/GenBank/DDBJ whole genome shotgun (WGS) entry which is preliminary data.</text>
</comment>
<evidence type="ECO:0000256" key="1">
    <source>
        <dbReference type="ARBA" id="ARBA00022729"/>
    </source>
</evidence>
<organism evidence="4 5">
    <name type="scientific">Amycolatopsis taiwanensis</name>
    <dbReference type="NCBI Taxonomy" id="342230"/>
    <lineage>
        <taxon>Bacteria</taxon>
        <taxon>Bacillati</taxon>
        <taxon>Actinomycetota</taxon>
        <taxon>Actinomycetes</taxon>
        <taxon>Pseudonocardiales</taxon>
        <taxon>Pseudonocardiaceae</taxon>
        <taxon>Amycolatopsis</taxon>
    </lineage>
</organism>
<evidence type="ECO:0000313" key="4">
    <source>
        <dbReference type="EMBL" id="GLY65921.1"/>
    </source>
</evidence>
<evidence type="ECO:0000256" key="2">
    <source>
        <dbReference type="SAM" id="MobiDB-lite"/>
    </source>
</evidence>
<protein>
    <recommendedName>
        <fullName evidence="3">DUF4352 domain-containing protein</fullName>
    </recommendedName>
</protein>
<sequence>MTVAALTAGCGGSSSGGSDAGGPARQLNQSLTLDQGEGTALVTLVSVTESYKGDGVTAKSGNFVGAQLKIEGKSGTFNANPLYVLLKKANGETVKYDALAVPSAEKFASGSGPDEISAGQTMQGTLAFDAPYEPQSSIVVTDTLSRILGVWPLSGDKPTQGDGSDKREINQTKTSKQSDASADVTLVSVSESTGSLDEVTKPESGHLVIAELTFKGNSGEYHVSSLYVKLKKPDGTMIDETDGNGSYGVAKAEELPLDDLAAGKTVTGKVAFDAPLEPGSHIVITDTSDKVTADFSL</sequence>
<evidence type="ECO:0000259" key="3">
    <source>
        <dbReference type="Pfam" id="PF11611"/>
    </source>
</evidence>
<dbReference type="AlphaFoldDB" id="A0A9W6QXM6"/>
<feature type="domain" description="DUF4352" evidence="3">
    <location>
        <begin position="182"/>
        <end position="275"/>
    </location>
</feature>
<dbReference type="RefSeq" id="WP_285486910.1">
    <property type="nucleotide sequence ID" value="NZ_BSTI01000005.1"/>
</dbReference>
<reference evidence="4" key="1">
    <citation type="submission" date="2023-03" db="EMBL/GenBank/DDBJ databases">
        <title>Amycolatopsis taiwanensis NBRC 103393.</title>
        <authorList>
            <person name="Ichikawa N."/>
            <person name="Sato H."/>
            <person name="Tonouchi N."/>
        </authorList>
    </citation>
    <scope>NUCLEOTIDE SEQUENCE</scope>
    <source>
        <strain evidence="4">NBRC 103393</strain>
    </source>
</reference>
<dbReference type="InterPro" id="IPR029050">
    <property type="entry name" value="Immunoprotect_excell_Ig-like"/>
</dbReference>
<proteinExistence type="predicted"/>
<feature type="region of interest" description="Disordered" evidence="2">
    <location>
        <begin position="1"/>
        <end position="26"/>
    </location>
</feature>
<feature type="compositionally biased region" description="Polar residues" evidence="2">
    <location>
        <begin position="171"/>
        <end position="180"/>
    </location>
</feature>
<gene>
    <name evidence="4" type="ORF">Atai01_25400</name>
</gene>
<evidence type="ECO:0000313" key="5">
    <source>
        <dbReference type="Proteomes" id="UP001165136"/>
    </source>
</evidence>
<dbReference type="EMBL" id="BSTI01000005">
    <property type="protein sequence ID" value="GLY65921.1"/>
    <property type="molecule type" value="Genomic_DNA"/>
</dbReference>